<keyword evidence="3 9" id="KW-0808">Transferase</keyword>
<dbReference type="PRINTS" id="PR00507">
    <property type="entry name" value="N12N6MTFRASE"/>
</dbReference>
<accession>A0ABS4E6V4</accession>
<feature type="domain" description="Type II methyltransferase M.TaqI-like" evidence="8">
    <location>
        <begin position="90"/>
        <end position="232"/>
    </location>
</feature>
<protein>
    <recommendedName>
        <fullName evidence="1">site-specific DNA-methyltransferase (adenine-specific)</fullName>
        <ecNumber evidence="1">2.1.1.72</ecNumber>
    </recommendedName>
</protein>
<comment type="caution">
    <text evidence="9">The sequence shown here is derived from an EMBL/GenBank/DDBJ whole genome shotgun (WGS) entry which is preliminary data.</text>
</comment>
<dbReference type="PROSITE" id="PS00092">
    <property type="entry name" value="N6_MTASE"/>
    <property type="match status" value="1"/>
</dbReference>
<name>A0ABS4E6V4_9FIRM</name>
<keyword evidence="2 9" id="KW-0489">Methyltransferase</keyword>
<keyword evidence="10" id="KW-1185">Reference proteome</keyword>
<dbReference type="RefSeq" id="WP_209455346.1">
    <property type="nucleotide sequence ID" value="NZ_BAAACS010000017.1"/>
</dbReference>
<evidence type="ECO:0000256" key="1">
    <source>
        <dbReference type="ARBA" id="ARBA00011900"/>
    </source>
</evidence>
<evidence type="ECO:0000313" key="10">
    <source>
        <dbReference type="Proteomes" id="UP000767291"/>
    </source>
</evidence>
<organism evidence="9 10">
    <name type="scientific">Metaclostridioides mangenotii</name>
    <dbReference type="NCBI Taxonomy" id="1540"/>
    <lineage>
        <taxon>Bacteria</taxon>
        <taxon>Bacillati</taxon>
        <taxon>Bacillota</taxon>
        <taxon>Clostridia</taxon>
        <taxon>Peptostreptococcales</taxon>
        <taxon>Peptostreptococcaceae</taxon>
        <taxon>Metaclostridioides</taxon>
    </lineage>
</organism>
<comment type="catalytic activity">
    <reaction evidence="7">
        <text>a 2'-deoxyadenosine in DNA + S-adenosyl-L-methionine = an N(6)-methyl-2'-deoxyadenosine in DNA + S-adenosyl-L-homocysteine + H(+)</text>
        <dbReference type="Rhea" id="RHEA:15197"/>
        <dbReference type="Rhea" id="RHEA-COMP:12418"/>
        <dbReference type="Rhea" id="RHEA-COMP:12419"/>
        <dbReference type="ChEBI" id="CHEBI:15378"/>
        <dbReference type="ChEBI" id="CHEBI:57856"/>
        <dbReference type="ChEBI" id="CHEBI:59789"/>
        <dbReference type="ChEBI" id="CHEBI:90615"/>
        <dbReference type="ChEBI" id="CHEBI:90616"/>
        <dbReference type="EC" id="2.1.1.72"/>
    </reaction>
</comment>
<dbReference type="InterPro" id="IPR002052">
    <property type="entry name" value="DNA_methylase_N6_adenine_CS"/>
</dbReference>
<keyword evidence="4" id="KW-0949">S-adenosyl-L-methionine</keyword>
<dbReference type="GO" id="GO:0009007">
    <property type="term" value="F:site-specific DNA-methyltransferase (adenine-specific) activity"/>
    <property type="evidence" value="ECO:0007669"/>
    <property type="project" value="UniProtKB-EC"/>
</dbReference>
<dbReference type="Gene3D" id="3.40.50.150">
    <property type="entry name" value="Vaccinia Virus protein VP39"/>
    <property type="match status" value="1"/>
</dbReference>
<dbReference type="InterPro" id="IPR050953">
    <property type="entry name" value="N4_N6_ade-DNA_methylase"/>
</dbReference>
<dbReference type="SUPFAM" id="SSF53335">
    <property type="entry name" value="S-adenosyl-L-methionine-dependent methyltransferases"/>
    <property type="match status" value="1"/>
</dbReference>
<sequence>MNNLIDLIIKTQKKYLSYKEKKYLKSNSQFFTPVDTAYKMISTIDFNRFSDKESLNILEPSAGCGILIATLLECIIKKCKNIKKIYICAFELNKELSNILIENLHTIKKDFEENHNIIISFNVTNGNFITENRENWLNKKAAYDIIISNPPYKKINKTSEEGIIMSDIVYGQPNLYTLFIAMSLSMLNFNGTYTVLSPRNYLNGIYTSKIRDYIFNDFQINHIHSFEKRNMFKSVNQEVIITTFSRKNDINKVQISYNGHKGFSTNVQDLILKKNNSILVIPKTKSEIKLLKAFKKLNFSLKDLNLKINVGPVVQFRNTESIRRDIQKTGYAPLLIGKDIQPENIIQYYSRENNLNRDTHNKSISLNNRYLIKNSNYLLIRKVVAKDDTDVVVSSVLHKSYFKCDLLGIDNNLLYINSLDKELTLEECYGLYCFINSKQFKDFYFLINGTHTINVSDFENIKFPKLDIIKLMGNELILDKDYSEQNCSNLVEKNVGINQINN</sequence>
<keyword evidence="6" id="KW-0238">DNA-binding</keyword>
<evidence type="ECO:0000256" key="3">
    <source>
        <dbReference type="ARBA" id="ARBA00022679"/>
    </source>
</evidence>
<evidence type="ECO:0000256" key="2">
    <source>
        <dbReference type="ARBA" id="ARBA00022603"/>
    </source>
</evidence>
<dbReference type="Proteomes" id="UP000767291">
    <property type="component" value="Unassembled WGS sequence"/>
</dbReference>
<dbReference type="Pfam" id="PF07669">
    <property type="entry name" value="Eco57I"/>
    <property type="match status" value="1"/>
</dbReference>
<evidence type="ECO:0000256" key="4">
    <source>
        <dbReference type="ARBA" id="ARBA00022691"/>
    </source>
</evidence>
<evidence type="ECO:0000256" key="5">
    <source>
        <dbReference type="ARBA" id="ARBA00022747"/>
    </source>
</evidence>
<dbReference type="EC" id="2.1.1.72" evidence="1"/>
<evidence type="ECO:0000313" key="9">
    <source>
        <dbReference type="EMBL" id="MBP1853681.1"/>
    </source>
</evidence>
<dbReference type="PANTHER" id="PTHR33841:SF6">
    <property type="entry name" value="TYPE II METHYLTRANSFERASE M.HINDII"/>
    <property type="match status" value="1"/>
</dbReference>
<dbReference type="PANTHER" id="PTHR33841">
    <property type="entry name" value="DNA METHYLTRANSFERASE YEEA-RELATED"/>
    <property type="match status" value="1"/>
</dbReference>
<gene>
    <name evidence="9" type="ORF">J2Z43_000071</name>
</gene>
<dbReference type="InterPro" id="IPR029063">
    <property type="entry name" value="SAM-dependent_MTases_sf"/>
</dbReference>
<evidence type="ECO:0000256" key="7">
    <source>
        <dbReference type="ARBA" id="ARBA00047942"/>
    </source>
</evidence>
<dbReference type="InterPro" id="IPR011639">
    <property type="entry name" value="MethylTrfase_TaqI-like_dom"/>
</dbReference>
<keyword evidence="5" id="KW-0680">Restriction system</keyword>
<evidence type="ECO:0000256" key="6">
    <source>
        <dbReference type="ARBA" id="ARBA00023125"/>
    </source>
</evidence>
<dbReference type="EMBL" id="JAGGJX010000001">
    <property type="protein sequence ID" value="MBP1853681.1"/>
    <property type="molecule type" value="Genomic_DNA"/>
</dbReference>
<evidence type="ECO:0000259" key="8">
    <source>
        <dbReference type="Pfam" id="PF07669"/>
    </source>
</evidence>
<reference evidence="9 10" key="1">
    <citation type="submission" date="2021-03" db="EMBL/GenBank/DDBJ databases">
        <title>Genomic Encyclopedia of Type Strains, Phase IV (KMG-IV): sequencing the most valuable type-strain genomes for metagenomic binning, comparative biology and taxonomic classification.</title>
        <authorList>
            <person name="Goeker M."/>
        </authorList>
    </citation>
    <scope>NUCLEOTIDE SEQUENCE [LARGE SCALE GENOMIC DNA]</scope>
    <source>
        <strain evidence="9 10">DSM 1289</strain>
    </source>
</reference>
<dbReference type="GO" id="GO:0032259">
    <property type="term" value="P:methylation"/>
    <property type="evidence" value="ECO:0007669"/>
    <property type="project" value="UniProtKB-KW"/>
</dbReference>
<proteinExistence type="predicted"/>